<name>A0ABD3E0F6_9LAMI</name>
<reference evidence="2" key="1">
    <citation type="journal article" date="2024" name="IScience">
        <title>Strigolactones Initiate the Formation of Haustorium-like Structures in Castilleja.</title>
        <authorList>
            <person name="Buerger M."/>
            <person name="Peterson D."/>
            <person name="Chory J."/>
        </authorList>
    </citation>
    <scope>NUCLEOTIDE SEQUENCE [LARGE SCALE GENOMIC DNA]</scope>
</reference>
<sequence length="53" mass="6040">MSFFRFVSIPTLLSGSESALELLPDFISNRAAVLLSLQTNLARELDFYYRRGI</sequence>
<proteinExistence type="predicted"/>
<evidence type="ECO:0000313" key="2">
    <source>
        <dbReference type="Proteomes" id="UP001632038"/>
    </source>
</evidence>
<protein>
    <submittedName>
        <fullName evidence="1">Uncharacterized protein</fullName>
    </submittedName>
</protein>
<dbReference type="AlphaFoldDB" id="A0ABD3E0F6"/>
<organism evidence="1 2">
    <name type="scientific">Castilleja foliolosa</name>
    <dbReference type="NCBI Taxonomy" id="1961234"/>
    <lineage>
        <taxon>Eukaryota</taxon>
        <taxon>Viridiplantae</taxon>
        <taxon>Streptophyta</taxon>
        <taxon>Embryophyta</taxon>
        <taxon>Tracheophyta</taxon>
        <taxon>Spermatophyta</taxon>
        <taxon>Magnoliopsida</taxon>
        <taxon>eudicotyledons</taxon>
        <taxon>Gunneridae</taxon>
        <taxon>Pentapetalae</taxon>
        <taxon>asterids</taxon>
        <taxon>lamiids</taxon>
        <taxon>Lamiales</taxon>
        <taxon>Orobanchaceae</taxon>
        <taxon>Pedicularideae</taxon>
        <taxon>Castillejinae</taxon>
        <taxon>Castilleja</taxon>
    </lineage>
</organism>
<evidence type="ECO:0000313" key="1">
    <source>
        <dbReference type="EMBL" id="KAL3646556.1"/>
    </source>
</evidence>
<dbReference type="EMBL" id="JAVIJP010000012">
    <property type="protein sequence ID" value="KAL3646556.1"/>
    <property type="molecule type" value="Genomic_DNA"/>
</dbReference>
<comment type="caution">
    <text evidence="1">The sequence shown here is derived from an EMBL/GenBank/DDBJ whole genome shotgun (WGS) entry which is preliminary data.</text>
</comment>
<gene>
    <name evidence="1" type="ORF">CASFOL_009523</name>
</gene>
<accession>A0ABD3E0F6</accession>
<dbReference type="Proteomes" id="UP001632038">
    <property type="component" value="Unassembled WGS sequence"/>
</dbReference>
<keyword evidence="2" id="KW-1185">Reference proteome</keyword>